<keyword evidence="2" id="KW-1185">Reference proteome</keyword>
<reference evidence="1" key="2">
    <citation type="submission" date="2021-08" db="EMBL/GenBank/DDBJ databases">
        <authorList>
            <person name="Tani A."/>
            <person name="Ola A."/>
            <person name="Ogura Y."/>
            <person name="Katsura K."/>
            <person name="Hayashi T."/>
        </authorList>
    </citation>
    <scope>NUCLEOTIDE SEQUENCE</scope>
    <source>
        <strain evidence="1">NBRC 15689</strain>
    </source>
</reference>
<evidence type="ECO:0000313" key="2">
    <source>
        <dbReference type="Proteomes" id="UP001055156"/>
    </source>
</evidence>
<dbReference type="Proteomes" id="UP001055156">
    <property type="component" value="Unassembled WGS sequence"/>
</dbReference>
<comment type="caution">
    <text evidence="1">The sequence shown here is derived from an EMBL/GenBank/DDBJ whole genome shotgun (WGS) entry which is preliminary data.</text>
</comment>
<evidence type="ECO:0000313" key="1">
    <source>
        <dbReference type="EMBL" id="GJE27378.1"/>
    </source>
</evidence>
<proteinExistence type="predicted"/>
<name>A0ABQ4T6Y8_METOR</name>
<gene>
    <name evidence="1" type="ORF">LKMONMHP_2237</name>
</gene>
<dbReference type="EMBL" id="BPQV01000005">
    <property type="protein sequence ID" value="GJE27378.1"/>
    <property type="molecule type" value="Genomic_DNA"/>
</dbReference>
<dbReference type="RefSeq" id="WP_241099879.1">
    <property type="nucleotide sequence ID" value="NZ_CP092848.1"/>
</dbReference>
<organism evidence="1 2">
    <name type="scientific">Methylobacterium organophilum</name>
    <dbReference type="NCBI Taxonomy" id="410"/>
    <lineage>
        <taxon>Bacteria</taxon>
        <taxon>Pseudomonadati</taxon>
        <taxon>Pseudomonadota</taxon>
        <taxon>Alphaproteobacteria</taxon>
        <taxon>Hyphomicrobiales</taxon>
        <taxon>Methylobacteriaceae</taxon>
        <taxon>Methylobacterium</taxon>
    </lineage>
</organism>
<protein>
    <submittedName>
        <fullName evidence="1">Uncharacterized protein</fullName>
    </submittedName>
</protein>
<sequence>MATPRDLRRMVGTSEREVAGPAEDLLRSLGPGLLGSRIWVLTRDPGMRRRLIRYLRDVKRDVLAEIRRGTP</sequence>
<accession>A0ABQ4T6Y8</accession>
<reference evidence="1" key="1">
    <citation type="journal article" date="2021" name="Front. Microbiol.">
        <title>Comprehensive Comparative Genomics and Phenotyping of Methylobacterium Species.</title>
        <authorList>
            <person name="Alessa O."/>
            <person name="Ogura Y."/>
            <person name="Fujitani Y."/>
            <person name="Takami H."/>
            <person name="Hayashi T."/>
            <person name="Sahin N."/>
            <person name="Tani A."/>
        </authorList>
    </citation>
    <scope>NUCLEOTIDE SEQUENCE</scope>
    <source>
        <strain evidence="1">NBRC 15689</strain>
    </source>
</reference>